<keyword evidence="5" id="KW-0539">Nucleus</keyword>
<sequence>MVRGKINIKKIENEKSRQVTFSKRRSGLLKKAYELSVLAEAQVGLIIFSQKGRPYEFSQLLTSDKLWNNTVIIPIMLHLICLERNMSRKMLGHSLSCCSYDELQGIENQLHTSLESIRLKKVNKIDEMGKMNMIINGIIN</sequence>
<comment type="subcellular location">
    <subcellularLocation>
        <location evidence="1">Nucleus</location>
    </subcellularLocation>
</comment>
<evidence type="ECO:0000256" key="3">
    <source>
        <dbReference type="ARBA" id="ARBA00023125"/>
    </source>
</evidence>
<organism evidence="7 8">
    <name type="scientific">Lupinus albus</name>
    <name type="common">White lupine</name>
    <name type="synonym">Lupinus termis</name>
    <dbReference type="NCBI Taxonomy" id="3870"/>
    <lineage>
        <taxon>Eukaryota</taxon>
        <taxon>Viridiplantae</taxon>
        <taxon>Streptophyta</taxon>
        <taxon>Embryophyta</taxon>
        <taxon>Tracheophyta</taxon>
        <taxon>Spermatophyta</taxon>
        <taxon>Magnoliopsida</taxon>
        <taxon>eudicotyledons</taxon>
        <taxon>Gunneridae</taxon>
        <taxon>Pentapetalae</taxon>
        <taxon>rosids</taxon>
        <taxon>fabids</taxon>
        <taxon>Fabales</taxon>
        <taxon>Fabaceae</taxon>
        <taxon>Papilionoideae</taxon>
        <taxon>50 kb inversion clade</taxon>
        <taxon>genistoids sensu lato</taxon>
        <taxon>core genistoids</taxon>
        <taxon>Genisteae</taxon>
        <taxon>Lupinus</taxon>
    </lineage>
</organism>
<dbReference type="GO" id="GO:0003700">
    <property type="term" value="F:DNA-binding transcription factor activity"/>
    <property type="evidence" value="ECO:0007669"/>
    <property type="project" value="InterPro"/>
</dbReference>
<keyword evidence="2" id="KW-0805">Transcription regulation</keyword>
<dbReference type="Pfam" id="PF00319">
    <property type="entry name" value="SRF-TF"/>
    <property type="match status" value="1"/>
</dbReference>
<gene>
    <name evidence="7" type="ORF">Lalb_Chr02g0140891</name>
</gene>
<evidence type="ECO:0000256" key="1">
    <source>
        <dbReference type="ARBA" id="ARBA00004123"/>
    </source>
</evidence>
<dbReference type="SUPFAM" id="SSF55455">
    <property type="entry name" value="SRF-like"/>
    <property type="match status" value="1"/>
</dbReference>
<name>A0A6A4QTV6_LUPAL</name>
<evidence type="ECO:0000256" key="4">
    <source>
        <dbReference type="ARBA" id="ARBA00023163"/>
    </source>
</evidence>
<dbReference type="InterPro" id="IPR050142">
    <property type="entry name" value="MADS-box/MEF2_TF"/>
</dbReference>
<dbReference type="Proteomes" id="UP000447434">
    <property type="component" value="Chromosome 2"/>
</dbReference>
<dbReference type="InterPro" id="IPR036879">
    <property type="entry name" value="TF_MADSbox_sf"/>
</dbReference>
<dbReference type="Pfam" id="PF01486">
    <property type="entry name" value="K-box"/>
    <property type="match status" value="1"/>
</dbReference>
<keyword evidence="3" id="KW-0238">DNA-binding</keyword>
<dbReference type="OrthoDB" id="1933443at2759"/>
<dbReference type="PROSITE" id="PS50066">
    <property type="entry name" value="MADS_BOX_2"/>
    <property type="match status" value="1"/>
</dbReference>
<reference evidence="8" key="1">
    <citation type="journal article" date="2020" name="Nat. Commun.">
        <title>Genome sequence of the cluster root forming white lupin.</title>
        <authorList>
            <person name="Hufnagel B."/>
            <person name="Marques A."/>
            <person name="Soriano A."/>
            <person name="Marques L."/>
            <person name="Divol F."/>
            <person name="Doumas P."/>
            <person name="Sallet E."/>
            <person name="Mancinotti D."/>
            <person name="Carrere S."/>
            <person name="Marande W."/>
            <person name="Arribat S."/>
            <person name="Keller J."/>
            <person name="Huneau C."/>
            <person name="Blein T."/>
            <person name="Aime D."/>
            <person name="Laguerre M."/>
            <person name="Taylor J."/>
            <person name="Schubert V."/>
            <person name="Nelson M."/>
            <person name="Geu-Flores F."/>
            <person name="Crespi M."/>
            <person name="Gallardo-Guerrero K."/>
            <person name="Delaux P.-M."/>
            <person name="Salse J."/>
            <person name="Berges H."/>
            <person name="Guyot R."/>
            <person name="Gouzy J."/>
            <person name="Peret B."/>
        </authorList>
    </citation>
    <scope>NUCLEOTIDE SEQUENCE [LARGE SCALE GENOMIC DNA]</scope>
    <source>
        <strain evidence="8">cv. Amiga</strain>
    </source>
</reference>
<dbReference type="PRINTS" id="PR00404">
    <property type="entry name" value="MADSDOMAIN"/>
</dbReference>
<evidence type="ECO:0000313" key="7">
    <source>
        <dbReference type="EMBL" id="KAE9618265.1"/>
    </source>
</evidence>
<dbReference type="GO" id="GO:0005634">
    <property type="term" value="C:nucleus"/>
    <property type="evidence" value="ECO:0007669"/>
    <property type="project" value="UniProtKB-SubCell"/>
</dbReference>
<evidence type="ECO:0000256" key="5">
    <source>
        <dbReference type="ARBA" id="ARBA00023242"/>
    </source>
</evidence>
<feature type="domain" description="MADS-box" evidence="6">
    <location>
        <begin position="1"/>
        <end position="58"/>
    </location>
</feature>
<evidence type="ECO:0000259" key="6">
    <source>
        <dbReference type="PROSITE" id="PS50066"/>
    </source>
</evidence>
<keyword evidence="4" id="KW-0804">Transcription</keyword>
<dbReference type="EMBL" id="WOCE01000002">
    <property type="protein sequence ID" value="KAE9618265.1"/>
    <property type="molecule type" value="Genomic_DNA"/>
</dbReference>
<evidence type="ECO:0000256" key="2">
    <source>
        <dbReference type="ARBA" id="ARBA00023015"/>
    </source>
</evidence>
<dbReference type="Gene3D" id="3.40.1810.10">
    <property type="entry name" value="Transcription factor, MADS-box"/>
    <property type="match status" value="1"/>
</dbReference>
<dbReference type="AlphaFoldDB" id="A0A6A4QTV6"/>
<comment type="caution">
    <text evidence="7">The sequence shown here is derived from an EMBL/GenBank/DDBJ whole genome shotgun (WGS) entry which is preliminary data.</text>
</comment>
<proteinExistence type="predicted"/>
<dbReference type="InterPro" id="IPR002487">
    <property type="entry name" value="TF_Kbox"/>
</dbReference>
<keyword evidence="8" id="KW-1185">Reference proteome</keyword>
<dbReference type="GO" id="GO:0046983">
    <property type="term" value="F:protein dimerization activity"/>
    <property type="evidence" value="ECO:0007669"/>
    <property type="project" value="InterPro"/>
</dbReference>
<dbReference type="PANTHER" id="PTHR48019">
    <property type="entry name" value="SERUM RESPONSE FACTOR HOMOLOG"/>
    <property type="match status" value="1"/>
</dbReference>
<dbReference type="SMART" id="SM00432">
    <property type="entry name" value="MADS"/>
    <property type="match status" value="1"/>
</dbReference>
<evidence type="ECO:0000313" key="8">
    <source>
        <dbReference type="Proteomes" id="UP000447434"/>
    </source>
</evidence>
<protein>
    <submittedName>
        <fullName evidence="7">Putative transcription factor MADS-MIKC family</fullName>
    </submittedName>
</protein>
<dbReference type="InterPro" id="IPR002100">
    <property type="entry name" value="TF_MADSbox"/>
</dbReference>
<accession>A0A6A4QTV6</accession>
<dbReference type="GO" id="GO:0003677">
    <property type="term" value="F:DNA binding"/>
    <property type="evidence" value="ECO:0007669"/>
    <property type="project" value="UniProtKB-KW"/>
</dbReference>